<evidence type="ECO:0000256" key="3">
    <source>
        <dbReference type="SAM" id="MobiDB-lite"/>
    </source>
</evidence>
<evidence type="ECO:0000259" key="5">
    <source>
        <dbReference type="Pfam" id="PF13407"/>
    </source>
</evidence>
<dbReference type="EMBL" id="LSZW01000002">
    <property type="protein sequence ID" value="KXK67080.1"/>
    <property type="molecule type" value="Genomic_DNA"/>
</dbReference>
<dbReference type="KEGG" id="cmiu:B1H56_13435"/>
<feature type="signal peptide" evidence="4">
    <location>
        <begin position="1"/>
        <end position="20"/>
    </location>
</feature>
<dbReference type="PANTHER" id="PTHR30036:SF7">
    <property type="entry name" value="ABC TRANSPORTER PERIPLASMIC-BINDING PROTEIN YPHF"/>
    <property type="match status" value="1"/>
</dbReference>
<comment type="caution">
    <text evidence="6">The sequence shown here is derived from an EMBL/GenBank/DDBJ whole genome shotgun (WGS) entry which is preliminary data.</text>
</comment>
<protein>
    <recommendedName>
        <fullName evidence="5">Periplasmic binding protein domain-containing protein</fullName>
    </recommendedName>
</protein>
<dbReference type="Proteomes" id="UP000070366">
    <property type="component" value="Unassembled WGS sequence"/>
</dbReference>
<dbReference type="GO" id="GO:0030246">
    <property type="term" value="F:carbohydrate binding"/>
    <property type="evidence" value="ECO:0007669"/>
    <property type="project" value="TreeGrafter"/>
</dbReference>
<name>A0A136Q8R5_9FIRM</name>
<dbReference type="Gene3D" id="3.40.50.2300">
    <property type="match status" value="2"/>
</dbReference>
<dbReference type="RefSeq" id="WP_066523365.1">
    <property type="nucleotide sequence ID" value="NZ_CABMOF010000016.1"/>
</dbReference>
<proteinExistence type="inferred from homology"/>
<comment type="subcellular location">
    <subcellularLocation>
        <location evidence="1">Cell envelope</location>
    </subcellularLocation>
</comment>
<evidence type="ECO:0000313" key="6">
    <source>
        <dbReference type="EMBL" id="KXK67080.1"/>
    </source>
</evidence>
<evidence type="ECO:0000256" key="1">
    <source>
        <dbReference type="ARBA" id="ARBA00004196"/>
    </source>
</evidence>
<evidence type="ECO:0000256" key="2">
    <source>
        <dbReference type="ARBA" id="ARBA00007639"/>
    </source>
</evidence>
<dbReference type="PROSITE" id="PS51257">
    <property type="entry name" value="PROKAR_LIPOPROTEIN"/>
    <property type="match status" value="1"/>
</dbReference>
<dbReference type="OrthoDB" id="6196975at2"/>
<feature type="region of interest" description="Disordered" evidence="3">
    <location>
        <begin position="28"/>
        <end position="58"/>
    </location>
</feature>
<dbReference type="InterPro" id="IPR028082">
    <property type="entry name" value="Peripla_BP_I"/>
</dbReference>
<dbReference type="InterPro" id="IPR050555">
    <property type="entry name" value="Bact_Solute-Bind_Prot2"/>
</dbReference>
<dbReference type="InterPro" id="IPR025997">
    <property type="entry name" value="SBP_2_dom"/>
</dbReference>
<organism evidence="6 7">
    <name type="scientific">Christensenella minuta</name>
    <dbReference type="NCBI Taxonomy" id="626937"/>
    <lineage>
        <taxon>Bacteria</taxon>
        <taxon>Bacillati</taxon>
        <taxon>Bacillota</taxon>
        <taxon>Clostridia</taxon>
        <taxon>Christensenellales</taxon>
        <taxon>Christensenellaceae</taxon>
        <taxon>Christensenella</taxon>
    </lineage>
</organism>
<accession>A0A136Q8R5</accession>
<dbReference type="Pfam" id="PF13407">
    <property type="entry name" value="Peripla_BP_4"/>
    <property type="match status" value="1"/>
</dbReference>
<dbReference type="SUPFAM" id="SSF53822">
    <property type="entry name" value="Periplasmic binding protein-like I"/>
    <property type="match status" value="1"/>
</dbReference>
<keyword evidence="7" id="KW-1185">Reference proteome</keyword>
<reference evidence="6 7" key="1">
    <citation type="submission" date="2016-02" db="EMBL/GenBank/DDBJ databases">
        <authorList>
            <person name="Wen L."/>
            <person name="He K."/>
            <person name="Yang H."/>
        </authorList>
    </citation>
    <scope>NUCLEOTIDE SEQUENCE [LARGE SCALE GENOMIC DNA]</scope>
    <source>
        <strain evidence="6 7">DSM 22607</strain>
    </source>
</reference>
<evidence type="ECO:0000313" key="7">
    <source>
        <dbReference type="Proteomes" id="UP000070366"/>
    </source>
</evidence>
<comment type="similarity">
    <text evidence="2">Belongs to the bacterial solute-binding protein 2 family.</text>
</comment>
<gene>
    <name evidence="6" type="ORF">HMPREF3293_00004</name>
</gene>
<feature type="domain" description="Periplasmic binding protein" evidence="5">
    <location>
        <begin position="92"/>
        <end position="340"/>
    </location>
</feature>
<dbReference type="GO" id="GO:0030288">
    <property type="term" value="C:outer membrane-bounded periplasmic space"/>
    <property type="evidence" value="ECO:0007669"/>
    <property type="project" value="TreeGrafter"/>
</dbReference>
<feature type="chain" id="PRO_5038610700" description="Periplasmic binding protein domain-containing protein" evidence="4">
    <location>
        <begin position="21"/>
        <end position="369"/>
    </location>
</feature>
<dbReference type="AlphaFoldDB" id="A0A136Q8R5"/>
<evidence type="ECO:0000256" key="4">
    <source>
        <dbReference type="SAM" id="SignalP"/>
    </source>
</evidence>
<sequence>MKKIISLIVVAVLLATVAFAGCAQQAPAASEEPSQSAEASESAAPEESTGAEASAGAADAGSYEWKQVGEVENVKIVEQEPEKPLRFAFLGFQNNPFWNLVQDGVAEATEFLAGHNVTIDNINLGENIDATVINNGLEAAVAQQYDGIVTTPFVTGVENYIDAAVDAGIPVVTLYGESEKPSKRFVFIGQDNKEAGQTVAEAMDEALGGEQGAKFAIITASFTMENLEIKRNTVKDYLESKGYVSVGDFEANDSADQTYTLTKDILTANPDVKAIYCVAGGPYGAPKAIADAGKTGEVFVIGHDETAENLGYVRTGEMTVIGQNPTGVSFDGFMYLYNKVVAGQDPEEAVLASHSMIIDKDNVNELFPE</sequence>
<keyword evidence="4" id="KW-0732">Signal</keyword>
<dbReference type="PANTHER" id="PTHR30036">
    <property type="entry name" value="D-XYLOSE-BINDING PERIPLASMIC PROTEIN"/>
    <property type="match status" value="1"/>
</dbReference>
<dbReference type="STRING" id="626937.HMPREF3293_00004"/>